<dbReference type="EMBL" id="JBBMFC010000020">
    <property type="protein sequence ID" value="MEQ2579440.1"/>
    <property type="molecule type" value="Genomic_DNA"/>
</dbReference>
<dbReference type="InterPro" id="IPR000847">
    <property type="entry name" value="LysR_HTH_N"/>
</dbReference>
<dbReference type="PRINTS" id="PR00039">
    <property type="entry name" value="HTHLYSR"/>
</dbReference>
<proteinExistence type="inferred from homology"/>
<evidence type="ECO:0000259" key="5">
    <source>
        <dbReference type="PROSITE" id="PS50931"/>
    </source>
</evidence>
<dbReference type="PANTHER" id="PTHR30346">
    <property type="entry name" value="TRANSCRIPTIONAL DUAL REGULATOR HCAR-RELATED"/>
    <property type="match status" value="1"/>
</dbReference>
<dbReference type="InterPro" id="IPR036388">
    <property type="entry name" value="WH-like_DNA-bd_sf"/>
</dbReference>
<sequence length="298" mass="33848">MELRHIRYFKAVAEEKSFTRAAEKLNIAQPPLSRQIQDLEQELDTKLFMRSPHKITLTKEGELFLQYANQILDLVSRSSEEVREVKEGLQGTLYIASVEGCGPRLFAQWISSFQKKHPHVQYNLWNGNTDDVHARVSKGLCEVAMITAPYNKEGYEVLPVFQEPWVAVFPEDHPLALHKDEPLAPEELIPYELLIPSRESRKSEIDKWFIETGKTPVIRGRIAHMMNACELSRCGVGVAIYPASIANMAHNAGSCIRRIDHPDAMASYALIWNKTHQLSRTAESFIEHVKSLVNNSAS</sequence>
<comment type="caution">
    <text evidence="6">The sequence shown here is derived from an EMBL/GenBank/DDBJ whole genome shotgun (WGS) entry which is preliminary data.</text>
</comment>
<dbReference type="InterPro" id="IPR036390">
    <property type="entry name" value="WH_DNA-bd_sf"/>
</dbReference>
<dbReference type="Proteomes" id="UP001470288">
    <property type="component" value="Unassembled WGS sequence"/>
</dbReference>
<dbReference type="Gene3D" id="1.10.10.10">
    <property type="entry name" value="Winged helix-like DNA-binding domain superfamily/Winged helix DNA-binding domain"/>
    <property type="match status" value="1"/>
</dbReference>
<evidence type="ECO:0000256" key="3">
    <source>
        <dbReference type="ARBA" id="ARBA00023125"/>
    </source>
</evidence>
<gene>
    <name evidence="6" type="ORF">WMO62_11460</name>
</gene>
<evidence type="ECO:0000313" key="6">
    <source>
        <dbReference type="EMBL" id="MEQ2579440.1"/>
    </source>
</evidence>
<evidence type="ECO:0000256" key="1">
    <source>
        <dbReference type="ARBA" id="ARBA00009437"/>
    </source>
</evidence>
<name>A0ABV1I3Q2_9FIRM</name>
<dbReference type="PROSITE" id="PS50931">
    <property type="entry name" value="HTH_LYSR"/>
    <property type="match status" value="1"/>
</dbReference>
<keyword evidence="7" id="KW-1185">Reference proteome</keyword>
<dbReference type="SUPFAM" id="SSF53850">
    <property type="entry name" value="Periplasmic binding protein-like II"/>
    <property type="match status" value="1"/>
</dbReference>
<dbReference type="InterPro" id="IPR005119">
    <property type="entry name" value="LysR_subst-bd"/>
</dbReference>
<dbReference type="Gene3D" id="3.40.190.290">
    <property type="match status" value="1"/>
</dbReference>
<feature type="domain" description="HTH lysR-type" evidence="5">
    <location>
        <begin position="1"/>
        <end position="58"/>
    </location>
</feature>
<dbReference type="PANTHER" id="PTHR30346:SF28">
    <property type="entry name" value="HTH-TYPE TRANSCRIPTIONAL REGULATOR CYNR"/>
    <property type="match status" value="1"/>
</dbReference>
<dbReference type="Pfam" id="PF00126">
    <property type="entry name" value="HTH_1"/>
    <property type="match status" value="1"/>
</dbReference>
<evidence type="ECO:0000313" key="7">
    <source>
        <dbReference type="Proteomes" id="UP001470288"/>
    </source>
</evidence>
<keyword evidence="2" id="KW-0805">Transcription regulation</keyword>
<comment type="similarity">
    <text evidence="1">Belongs to the LysR transcriptional regulatory family.</text>
</comment>
<dbReference type="RefSeq" id="WP_349144729.1">
    <property type="nucleotide sequence ID" value="NZ_JBBMFC010000020.1"/>
</dbReference>
<accession>A0ABV1I3Q2</accession>
<protein>
    <submittedName>
        <fullName evidence="6">LysR family transcriptional regulator</fullName>
    </submittedName>
</protein>
<dbReference type="CDD" id="cd05466">
    <property type="entry name" value="PBP2_LTTR_substrate"/>
    <property type="match status" value="1"/>
</dbReference>
<evidence type="ECO:0000256" key="2">
    <source>
        <dbReference type="ARBA" id="ARBA00023015"/>
    </source>
</evidence>
<keyword evidence="4" id="KW-0804">Transcription</keyword>
<reference evidence="6 7" key="1">
    <citation type="submission" date="2024-03" db="EMBL/GenBank/DDBJ databases">
        <title>Human intestinal bacterial collection.</title>
        <authorList>
            <person name="Pauvert C."/>
            <person name="Hitch T.C.A."/>
            <person name="Clavel T."/>
        </authorList>
    </citation>
    <scope>NUCLEOTIDE SEQUENCE [LARGE SCALE GENOMIC DNA]</scope>
    <source>
        <strain evidence="6 7">CLA-AA-H78B</strain>
    </source>
</reference>
<dbReference type="Pfam" id="PF03466">
    <property type="entry name" value="LysR_substrate"/>
    <property type="match status" value="1"/>
</dbReference>
<organism evidence="6 7">
    <name type="scientific">Hominiventricola aquisgranensis</name>
    <dbReference type="NCBI Taxonomy" id="3133164"/>
    <lineage>
        <taxon>Bacteria</taxon>
        <taxon>Bacillati</taxon>
        <taxon>Bacillota</taxon>
        <taxon>Clostridia</taxon>
        <taxon>Lachnospirales</taxon>
        <taxon>Lachnospiraceae</taxon>
        <taxon>Hominiventricola</taxon>
    </lineage>
</organism>
<keyword evidence="3" id="KW-0238">DNA-binding</keyword>
<evidence type="ECO:0000256" key="4">
    <source>
        <dbReference type="ARBA" id="ARBA00023163"/>
    </source>
</evidence>
<dbReference type="SUPFAM" id="SSF46785">
    <property type="entry name" value="Winged helix' DNA-binding domain"/>
    <property type="match status" value="1"/>
</dbReference>